<dbReference type="PANTHER" id="PTHR47894">
    <property type="entry name" value="HTH-TYPE TRANSCRIPTIONAL REGULATOR GADX"/>
    <property type="match status" value="1"/>
</dbReference>
<evidence type="ECO:0000256" key="1">
    <source>
        <dbReference type="ARBA" id="ARBA00023015"/>
    </source>
</evidence>
<dbReference type="PROSITE" id="PS01124">
    <property type="entry name" value="HTH_ARAC_FAMILY_2"/>
    <property type="match status" value="1"/>
</dbReference>
<dbReference type="Pfam" id="PF12833">
    <property type="entry name" value="HTH_18"/>
    <property type="match status" value="1"/>
</dbReference>
<proteinExistence type="predicted"/>
<dbReference type="EMBL" id="BAABGJ010000073">
    <property type="protein sequence ID" value="GAA4351096.1"/>
    <property type="molecule type" value="Genomic_DNA"/>
</dbReference>
<dbReference type="PANTHER" id="PTHR47894:SF4">
    <property type="entry name" value="HTH-TYPE TRANSCRIPTIONAL REGULATOR GADX"/>
    <property type="match status" value="1"/>
</dbReference>
<dbReference type="InterPro" id="IPR018062">
    <property type="entry name" value="HTH_AraC-typ_CS"/>
</dbReference>
<reference evidence="6" key="1">
    <citation type="journal article" date="2019" name="Int. J. Syst. Evol. Microbiol.">
        <title>The Global Catalogue of Microorganisms (GCM) 10K type strain sequencing project: providing services to taxonomists for standard genome sequencing and annotation.</title>
        <authorList>
            <consortium name="The Broad Institute Genomics Platform"/>
            <consortium name="The Broad Institute Genome Sequencing Center for Infectious Disease"/>
            <person name="Wu L."/>
            <person name="Ma J."/>
        </authorList>
    </citation>
    <scope>NUCLEOTIDE SEQUENCE [LARGE SCALE GENOMIC DNA]</scope>
    <source>
        <strain evidence="6">JCM 17804</strain>
    </source>
</reference>
<dbReference type="RefSeq" id="WP_345539983.1">
    <property type="nucleotide sequence ID" value="NZ_BAABGJ010000073.1"/>
</dbReference>
<evidence type="ECO:0000259" key="4">
    <source>
        <dbReference type="PROSITE" id="PS01124"/>
    </source>
</evidence>
<evidence type="ECO:0000313" key="6">
    <source>
        <dbReference type="Proteomes" id="UP001500975"/>
    </source>
</evidence>
<dbReference type="InterPro" id="IPR009057">
    <property type="entry name" value="Homeodomain-like_sf"/>
</dbReference>
<dbReference type="PROSITE" id="PS00041">
    <property type="entry name" value="HTH_ARAC_FAMILY_1"/>
    <property type="match status" value="1"/>
</dbReference>
<evidence type="ECO:0000313" key="5">
    <source>
        <dbReference type="EMBL" id="GAA4351096.1"/>
    </source>
</evidence>
<dbReference type="Proteomes" id="UP001500975">
    <property type="component" value="Unassembled WGS sequence"/>
</dbReference>
<keyword evidence="2" id="KW-0238">DNA-binding</keyword>
<dbReference type="SUPFAM" id="SSF46689">
    <property type="entry name" value="Homeodomain-like"/>
    <property type="match status" value="1"/>
</dbReference>
<gene>
    <name evidence="5" type="ORF">GCM10023165_39050</name>
</gene>
<dbReference type="Gene3D" id="1.10.10.60">
    <property type="entry name" value="Homeodomain-like"/>
    <property type="match status" value="1"/>
</dbReference>
<protein>
    <recommendedName>
        <fullName evidence="4">HTH araC/xylS-type domain-containing protein</fullName>
    </recommendedName>
</protein>
<keyword evidence="1" id="KW-0805">Transcription regulation</keyword>
<name>A0ABP8I4A1_9BURK</name>
<keyword evidence="3" id="KW-0804">Transcription</keyword>
<feature type="domain" description="HTH araC/xylS-type" evidence="4">
    <location>
        <begin position="42"/>
        <end position="140"/>
    </location>
</feature>
<accession>A0ABP8I4A1</accession>
<evidence type="ECO:0000256" key="2">
    <source>
        <dbReference type="ARBA" id="ARBA00023125"/>
    </source>
</evidence>
<sequence>MSGLVVNRGVLERQLATSSPFLRKLAREQLAASLPRSPGSFSMKVRVIQRMIGEGYCEARAVAQYFRVDRRTLNRRLEHDGESYSSILQRVRVDVACRALHGSDCSMSQVADAAGFDSLSAFSRWFQRSFACTASEWRARQHGGARRRRGG</sequence>
<dbReference type="SMART" id="SM00342">
    <property type="entry name" value="HTH_ARAC"/>
    <property type="match status" value="1"/>
</dbReference>
<evidence type="ECO:0000256" key="3">
    <source>
        <dbReference type="ARBA" id="ARBA00023163"/>
    </source>
</evidence>
<keyword evidence="6" id="KW-1185">Reference proteome</keyword>
<dbReference type="InterPro" id="IPR018060">
    <property type="entry name" value="HTH_AraC"/>
</dbReference>
<comment type="caution">
    <text evidence="5">The sequence shown here is derived from an EMBL/GenBank/DDBJ whole genome shotgun (WGS) entry which is preliminary data.</text>
</comment>
<organism evidence="5 6">
    <name type="scientific">Variovorax defluvii</name>
    <dbReference type="NCBI Taxonomy" id="913761"/>
    <lineage>
        <taxon>Bacteria</taxon>
        <taxon>Pseudomonadati</taxon>
        <taxon>Pseudomonadota</taxon>
        <taxon>Betaproteobacteria</taxon>
        <taxon>Burkholderiales</taxon>
        <taxon>Comamonadaceae</taxon>
        <taxon>Variovorax</taxon>
    </lineage>
</organism>